<name>A0A8S5T8D0_9CAUD</name>
<dbReference type="EMBL" id="BK032772">
    <property type="protein sequence ID" value="DAF59596.1"/>
    <property type="molecule type" value="Genomic_DNA"/>
</dbReference>
<organism evidence="1">
    <name type="scientific">Siphoviridae sp. ctmIh35</name>
    <dbReference type="NCBI Taxonomy" id="2827932"/>
    <lineage>
        <taxon>Viruses</taxon>
        <taxon>Duplodnaviria</taxon>
        <taxon>Heunggongvirae</taxon>
        <taxon>Uroviricota</taxon>
        <taxon>Caudoviricetes</taxon>
    </lineage>
</organism>
<protein>
    <submittedName>
        <fullName evidence="1">Uncharacterized protein</fullName>
    </submittedName>
</protein>
<evidence type="ECO:0000313" key="1">
    <source>
        <dbReference type="EMBL" id="DAF59596.1"/>
    </source>
</evidence>
<sequence length="85" mass="10288">MKIYDFTAPELAYYKKFCNFDSREAALYDLRAKNVPLEQCAEILGYENIRKLSLRVNRKIVKMTDSRRMREWIDTVYWKNELKGE</sequence>
<proteinExistence type="predicted"/>
<accession>A0A8S5T8D0</accession>
<reference evidence="1" key="1">
    <citation type="journal article" date="2021" name="Proc. Natl. Acad. Sci. U.S.A.">
        <title>A Catalog of Tens of Thousands of Viruses from Human Metagenomes Reveals Hidden Associations with Chronic Diseases.</title>
        <authorList>
            <person name="Tisza M.J."/>
            <person name="Buck C.B."/>
        </authorList>
    </citation>
    <scope>NUCLEOTIDE SEQUENCE</scope>
    <source>
        <strain evidence="1">CtmIh35</strain>
    </source>
</reference>